<reference evidence="6" key="1">
    <citation type="submission" date="2021-12" db="EMBL/GenBank/DDBJ databases">
        <authorList>
            <person name="Li Y."/>
        </authorList>
    </citation>
    <scope>NUCLEOTIDE SEQUENCE</scope>
    <source>
        <strain evidence="6">DKSPLA3</strain>
    </source>
</reference>
<evidence type="ECO:0000256" key="1">
    <source>
        <dbReference type="ARBA" id="ARBA00005495"/>
    </source>
</evidence>
<sequence length="152" mass="16561">MALSPHLPLTGACRCGKVRLRITAGPILTMACHCTGCQKMTAGPYSLSVAVPATGFSVTEGTPVIGGLHGEMLHHFCCPHCFSWMFTRIEGMPEMVNVRATMLDDIAWYRPFIETYTCEKLGFAETGAAHSYERFPPMEDFAGLIAAYHATA</sequence>
<dbReference type="Proteomes" id="UP001139089">
    <property type="component" value="Unassembled WGS sequence"/>
</dbReference>
<dbReference type="AlphaFoldDB" id="A0A9X1NUR9"/>
<dbReference type="Gene3D" id="3.90.1590.10">
    <property type="entry name" value="glutathione-dependent formaldehyde- activating enzyme (gfa)"/>
    <property type="match status" value="1"/>
</dbReference>
<dbReference type="RefSeq" id="WP_231815203.1">
    <property type="nucleotide sequence ID" value="NZ_JAJOZR010000008.1"/>
</dbReference>
<accession>A0A9X1NUR9</accession>
<dbReference type="GO" id="GO:0046872">
    <property type="term" value="F:metal ion binding"/>
    <property type="evidence" value="ECO:0007669"/>
    <property type="project" value="UniProtKB-KW"/>
</dbReference>
<dbReference type="EMBL" id="JAJOZR010000008">
    <property type="protein sequence ID" value="MCD7110074.1"/>
    <property type="molecule type" value="Genomic_DNA"/>
</dbReference>
<dbReference type="SUPFAM" id="SSF51316">
    <property type="entry name" value="Mss4-like"/>
    <property type="match status" value="1"/>
</dbReference>
<dbReference type="InterPro" id="IPR011057">
    <property type="entry name" value="Mss4-like_sf"/>
</dbReference>
<keyword evidence="7" id="KW-1185">Reference proteome</keyword>
<dbReference type="PANTHER" id="PTHR33337">
    <property type="entry name" value="GFA DOMAIN-CONTAINING PROTEIN"/>
    <property type="match status" value="1"/>
</dbReference>
<evidence type="ECO:0000259" key="5">
    <source>
        <dbReference type="PROSITE" id="PS51891"/>
    </source>
</evidence>
<dbReference type="InterPro" id="IPR006913">
    <property type="entry name" value="CENP-V/GFA"/>
</dbReference>
<protein>
    <submittedName>
        <fullName evidence="6">GFA family protein</fullName>
    </submittedName>
</protein>
<proteinExistence type="inferred from homology"/>
<feature type="domain" description="CENP-V/GFA" evidence="5">
    <location>
        <begin position="9"/>
        <end position="109"/>
    </location>
</feature>
<organism evidence="6 7">
    <name type="scientific">Rhizobium quercicola</name>
    <dbReference type="NCBI Taxonomy" id="2901226"/>
    <lineage>
        <taxon>Bacteria</taxon>
        <taxon>Pseudomonadati</taxon>
        <taxon>Pseudomonadota</taxon>
        <taxon>Alphaproteobacteria</taxon>
        <taxon>Hyphomicrobiales</taxon>
        <taxon>Rhizobiaceae</taxon>
        <taxon>Rhizobium/Agrobacterium group</taxon>
        <taxon>Rhizobium</taxon>
    </lineage>
</organism>
<name>A0A9X1NUR9_9HYPH</name>
<evidence type="ECO:0000256" key="2">
    <source>
        <dbReference type="ARBA" id="ARBA00022723"/>
    </source>
</evidence>
<comment type="caution">
    <text evidence="6">The sequence shown here is derived from an EMBL/GenBank/DDBJ whole genome shotgun (WGS) entry which is preliminary data.</text>
</comment>
<evidence type="ECO:0000313" key="7">
    <source>
        <dbReference type="Proteomes" id="UP001139089"/>
    </source>
</evidence>
<evidence type="ECO:0000256" key="4">
    <source>
        <dbReference type="ARBA" id="ARBA00023239"/>
    </source>
</evidence>
<keyword evidence="4" id="KW-0456">Lyase</keyword>
<gene>
    <name evidence="6" type="ORF">LRX75_13605</name>
</gene>
<dbReference type="GO" id="GO:0016846">
    <property type="term" value="F:carbon-sulfur lyase activity"/>
    <property type="evidence" value="ECO:0007669"/>
    <property type="project" value="InterPro"/>
</dbReference>
<keyword evidence="2" id="KW-0479">Metal-binding</keyword>
<dbReference type="Pfam" id="PF04828">
    <property type="entry name" value="GFA"/>
    <property type="match status" value="1"/>
</dbReference>
<comment type="similarity">
    <text evidence="1">Belongs to the Gfa family.</text>
</comment>
<dbReference type="PROSITE" id="PS51891">
    <property type="entry name" value="CENP_V_GFA"/>
    <property type="match status" value="1"/>
</dbReference>
<keyword evidence="3" id="KW-0862">Zinc</keyword>
<evidence type="ECO:0000256" key="3">
    <source>
        <dbReference type="ARBA" id="ARBA00022833"/>
    </source>
</evidence>
<evidence type="ECO:0000313" key="6">
    <source>
        <dbReference type="EMBL" id="MCD7110074.1"/>
    </source>
</evidence>
<dbReference type="PANTHER" id="PTHR33337:SF40">
    <property type="entry name" value="CENP-V_GFA DOMAIN-CONTAINING PROTEIN-RELATED"/>
    <property type="match status" value="1"/>
</dbReference>